<keyword evidence="3" id="KW-1185">Reference proteome</keyword>
<dbReference type="InterPro" id="IPR038765">
    <property type="entry name" value="Papain-like_cys_pep_sf"/>
</dbReference>
<dbReference type="SUPFAM" id="SSF54001">
    <property type="entry name" value="Cysteine proteinases"/>
    <property type="match status" value="1"/>
</dbReference>
<keyword evidence="1" id="KW-0472">Membrane</keyword>
<keyword evidence="1" id="KW-0812">Transmembrane</keyword>
<accession>S3XDG4</accession>
<dbReference type="HOGENOM" id="CLU_115848_1_0_7"/>
<keyword evidence="1" id="KW-1133">Transmembrane helix</keyword>
<dbReference type="InterPro" id="IPR024453">
    <property type="entry name" value="Peptidase_C92"/>
</dbReference>
<dbReference type="Proteomes" id="UP000014539">
    <property type="component" value="Unassembled WGS sequence"/>
</dbReference>
<dbReference type="PATRIC" id="fig|883165.3.peg.1386"/>
<gene>
    <name evidence="2" type="ORF">HMPREF9309_01371</name>
</gene>
<evidence type="ECO:0000313" key="3">
    <source>
        <dbReference type="Proteomes" id="UP000014539"/>
    </source>
</evidence>
<protein>
    <submittedName>
        <fullName evidence="2">Uncharacterized protein</fullName>
    </submittedName>
</protein>
<proteinExistence type="predicted"/>
<dbReference type="RefSeq" id="WP_016647226.1">
    <property type="nucleotide sequence ID" value="NZ_KE340327.1"/>
</dbReference>
<sequence length="195" mass="22759">MEDKIIKKIFPFLLIFFILVGFFTYKNTKLKSPNFSYIPEFKLGDLIFRHGNTMDSFLITKASDFKYSHVGVILSLNPTKVIHSLPDDYKNKNGVIIENLDDFLENATDFGVARVKFLDKNNTLIFLNNLKLKLGNKFSLDKNGLYCTTFIVNELNKFKEMNLSYTKVNLPLLEKEYLFPKAIWNDENIEIIYEN</sequence>
<dbReference type="Gene3D" id="3.90.1720.10">
    <property type="entry name" value="endopeptidase domain like (from Nostoc punctiforme)"/>
    <property type="match status" value="1"/>
</dbReference>
<dbReference type="Pfam" id="PF05708">
    <property type="entry name" value="Peptidase_C92"/>
    <property type="match status" value="1"/>
</dbReference>
<organism evidence="2 3">
    <name type="scientific">Campylobacter ureolyticus ACS-301-V-Sch3b</name>
    <dbReference type="NCBI Taxonomy" id="883165"/>
    <lineage>
        <taxon>Bacteria</taxon>
        <taxon>Pseudomonadati</taxon>
        <taxon>Campylobacterota</taxon>
        <taxon>Epsilonproteobacteria</taxon>
        <taxon>Campylobacterales</taxon>
        <taxon>Campylobacteraceae</taxon>
        <taxon>Campylobacter</taxon>
    </lineage>
</organism>
<reference evidence="2 3" key="1">
    <citation type="submission" date="2013-06" db="EMBL/GenBank/DDBJ databases">
        <title>The Genome Sequence of Campylobacter ureolyticus ACS-301-V-SCH3B.</title>
        <authorList>
            <consortium name="The Broad Institute Genomics Platform"/>
            <person name="Earl A."/>
            <person name="Ward D."/>
            <person name="Feldgarden M."/>
            <person name="Gevers D."/>
            <person name="Saerens B."/>
            <person name="Vaneechoutte M."/>
            <person name="Walker B."/>
            <person name="Young S."/>
            <person name="Zeng Q."/>
            <person name="Gargeya S."/>
            <person name="Fitzgerald M."/>
            <person name="Haas B."/>
            <person name="Abouelleil A."/>
            <person name="Allen A.W."/>
            <person name="Alvarado L."/>
            <person name="Arachchi H.M."/>
            <person name="Berlin A.M."/>
            <person name="Chapman S.B."/>
            <person name="Gainer-Dewar J."/>
            <person name="Goldberg J."/>
            <person name="Griggs A."/>
            <person name="Gujja S."/>
            <person name="Hansen M."/>
            <person name="Howarth C."/>
            <person name="Imamovic A."/>
            <person name="Ireland A."/>
            <person name="Larimer J."/>
            <person name="McCowan C."/>
            <person name="Murphy C."/>
            <person name="Pearson M."/>
            <person name="Poon T.W."/>
            <person name="Priest M."/>
            <person name="Roberts A."/>
            <person name="Saif S."/>
            <person name="Shea T."/>
            <person name="Sisk P."/>
            <person name="Sykes S."/>
            <person name="Wortman J."/>
            <person name="Nusbaum C."/>
            <person name="Birren B."/>
        </authorList>
    </citation>
    <scope>NUCLEOTIDE SEQUENCE [LARGE SCALE GENOMIC DNA]</scope>
    <source>
        <strain evidence="2 3">ACS-301-V-Sch3b</strain>
    </source>
</reference>
<feature type="transmembrane region" description="Helical" evidence="1">
    <location>
        <begin position="9"/>
        <end position="25"/>
    </location>
</feature>
<evidence type="ECO:0000256" key="1">
    <source>
        <dbReference type="SAM" id="Phobius"/>
    </source>
</evidence>
<comment type="caution">
    <text evidence="2">The sequence shown here is derived from an EMBL/GenBank/DDBJ whole genome shotgun (WGS) entry which is preliminary data.</text>
</comment>
<name>S3XDG4_9BACT</name>
<dbReference type="EMBL" id="AGYD01000011">
    <property type="protein sequence ID" value="EPH08116.1"/>
    <property type="molecule type" value="Genomic_DNA"/>
</dbReference>
<dbReference type="AlphaFoldDB" id="S3XDG4"/>
<evidence type="ECO:0000313" key="2">
    <source>
        <dbReference type="EMBL" id="EPH08116.1"/>
    </source>
</evidence>